<dbReference type="EMBL" id="JAUTXT010000018">
    <property type="protein sequence ID" value="KAK3674722.1"/>
    <property type="molecule type" value="Genomic_DNA"/>
</dbReference>
<feature type="repeat" description="HEAT" evidence="3">
    <location>
        <begin position="284"/>
        <end position="307"/>
    </location>
</feature>
<feature type="domain" description="Phosphatase 2A Regulatory Subunit A helical" evidence="5">
    <location>
        <begin position="375"/>
        <end position="549"/>
    </location>
</feature>
<evidence type="ECO:0000313" key="7">
    <source>
        <dbReference type="Proteomes" id="UP001274830"/>
    </source>
</evidence>
<dbReference type="GO" id="GO:0005829">
    <property type="term" value="C:cytosol"/>
    <property type="evidence" value="ECO:0007669"/>
    <property type="project" value="TreeGrafter"/>
</dbReference>
<proteinExistence type="inferred from homology"/>
<protein>
    <submittedName>
        <fullName evidence="6">Protein phosphatase 2A structural subunit</fullName>
    </submittedName>
</protein>
<dbReference type="InterPro" id="IPR051023">
    <property type="entry name" value="PP2A_Regulatory_Subunit_A"/>
</dbReference>
<dbReference type="SUPFAM" id="SSF48371">
    <property type="entry name" value="ARM repeat"/>
    <property type="match status" value="1"/>
</dbReference>
<evidence type="ECO:0000259" key="5">
    <source>
        <dbReference type="Pfam" id="PF22956"/>
    </source>
</evidence>
<feature type="repeat" description="HEAT" evidence="3">
    <location>
        <begin position="204"/>
        <end position="242"/>
    </location>
</feature>
<dbReference type="PROSITE" id="PS50077">
    <property type="entry name" value="HEAT_REPEAT"/>
    <property type="match status" value="9"/>
</dbReference>
<dbReference type="AlphaFoldDB" id="A0AAE0WN11"/>
<dbReference type="GO" id="GO:0000159">
    <property type="term" value="C:protein phosphatase type 2A complex"/>
    <property type="evidence" value="ECO:0007669"/>
    <property type="project" value="TreeGrafter"/>
</dbReference>
<dbReference type="Pfam" id="PF22646">
    <property type="entry name" value="PPP2R1A-like_HEAT"/>
    <property type="match status" value="2"/>
</dbReference>
<dbReference type="Proteomes" id="UP001274830">
    <property type="component" value="Unassembled WGS sequence"/>
</dbReference>
<evidence type="ECO:0000259" key="4">
    <source>
        <dbReference type="Pfam" id="PF22646"/>
    </source>
</evidence>
<accession>A0AAE0WN11</accession>
<feature type="repeat" description="HEAT" evidence="3">
    <location>
        <begin position="536"/>
        <end position="568"/>
    </location>
</feature>
<dbReference type="InterPro" id="IPR016024">
    <property type="entry name" value="ARM-type_fold"/>
</dbReference>
<dbReference type="Pfam" id="PF22956">
    <property type="entry name" value="VPS15-like_hel"/>
    <property type="match status" value="1"/>
</dbReference>
<dbReference type="GO" id="GO:0019888">
    <property type="term" value="F:protein phosphatase regulator activity"/>
    <property type="evidence" value="ECO:0007669"/>
    <property type="project" value="TreeGrafter"/>
</dbReference>
<comment type="caution">
    <text evidence="6">The sequence shown here is derived from an EMBL/GenBank/DDBJ whole genome shotgun (WGS) entry which is preliminary data.</text>
</comment>
<dbReference type="InterPro" id="IPR011989">
    <property type="entry name" value="ARM-like"/>
</dbReference>
<dbReference type="InterPro" id="IPR021133">
    <property type="entry name" value="HEAT_type_2"/>
</dbReference>
<name>A0AAE0WN11_9PEZI</name>
<feature type="repeat" description="HEAT" evidence="3">
    <location>
        <begin position="11"/>
        <end position="49"/>
    </location>
</feature>
<feature type="repeat" description="HEAT" evidence="3">
    <location>
        <begin position="245"/>
        <end position="283"/>
    </location>
</feature>
<feature type="repeat" description="HEAT" evidence="3">
    <location>
        <begin position="380"/>
        <end position="418"/>
    </location>
</feature>
<dbReference type="InterPro" id="IPR054573">
    <property type="entry name" value="PP2A/SF3B1-like_HEAT"/>
</dbReference>
<gene>
    <name evidence="6" type="primary">TPD3</name>
    <name evidence="6" type="ORF">LTR78_005444</name>
</gene>
<dbReference type="InterPro" id="IPR055231">
    <property type="entry name" value="2AA_helical"/>
</dbReference>
<feature type="domain" description="Phosphatase PP2A regulatory subunit A/Splicing factor 3B subunit 1-like HEAT repeat" evidence="4">
    <location>
        <begin position="324"/>
        <end position="372"/>
    </location>
</feature>
<evidence type="ECO:0000256" key="2">
    <source>
        <dbReference type="ARBA" id="ARBA00038332"/>
    </source>
</evidence>
<keyword evidence="1" id="KW-0677">Repeat</keyword>
<feature type="repeat" description="HEAT" evidence="3">
    <location>
        <begin position="341"/>
        <end position="379"/>
    </location>
</feature>
<dbReference type="Gene3D" id="1.25.10.10">
    <property type="entry name" value="Leucine-rich Repeat Variant"/>
    <property type="match status" value="1"/>
</dbReference>
<dbReference type="PANTHER" id="PTHR10648:SF4">
    <property type="entry name" value="PROTEIN PHOSPHATASE 2 (FORMERLY 2A), REGULATORY SUBUNIT A, BETA ISOFORM-RELATED"/>
    <property type="match status" value="1"/>
</dbReference>
<comment type="similarity">
    <text evidence="2">Belongs to the phosphatase 2A regulatory subunit A family.</text>
</comment>
<feature type="domain" description="Phosphatase PP2A regulatory subunit A/Splicing factor 3B subunit 1-like HEAT repeat" evidence="4">
    <location>
        <begin position="278"/>
        <end position="309"/>
    </location>
</feature>
<reference evidence="6" key="1">
    <citation type="submission" date="2023-07" db="EMBL/GenBank/DDBJ databases">
        <title>Black Yeasts Isolated from many extreme environments.</title>
        <authorList>
            <person name="Coleine C."/>
            <person name="Stajich J.E."/>
            <person name="Selbmann L."/>
        </authorList>
    </citation>
    <scope>NUCLEOTIDE SEQUENCE</scope>
    <source>
        <strain evidence="6">CCFEE 5485</strain>
    </source>
</reference>
<sequence length="655" mass="72178">MDENQGDELYPIAVLIDELKHDDVLLRLNAIRRLSTIALALGAERTRDELIPFLDESVEDEDEVLTALSEELGNFVEYVGGPDYGHVLLSPLENLATIEEPLVRDKAVESLNKICDQLSQQQVEQYFIPLTVRLSKADWFTSKISAAGLYTTPYHHVTPQSQEGLRQQFAQLVHDDTPMVRRQAATNLAKFVKEMPAAIVIEEMIPLFQHLAADDQDSVRLLTVDVLIAIAEAVPKEQQSSHGVLLTALRSLFEDKSWRVRYMVADRFEKIAKAVDEEVISRDLVPAFVKLLKDTEAEVRSAIAGQIPGKNIALKMHDMVHPNQLAGFCQLVDRQTLLSDIMPAIEELVSDSSQHVRAAFGTQISGLAPILGKQETTEHLLPMFLQMLKDDFPDVRLNIISKLEQVNNVIGIELLSQSLLPAIVQLAEDKQWRVRLAIIQHVPLLASQLGVKFFDEKLSSLCMSWLGDTVFSIREASTQNLQKLTEVFGVQWASTAIVPKVAAMAEHPNYLYRMTTCFAVSTLAPALSFPTLSRSLLPILHQLVEDPIPNIRFNVAKSYAVLIDIFKRLPDDNVTLMQLEKDGGSGASSGGMGGGGMGMSKGEEVIRGEIMPPLEKLMRDEDVDVRFFATVAGKGWGVAVGGGGGGGLGGSAMET</sequence>
<dbReference type="GO" id="GO:0005634">
    <property type="term" value="C:nucleus"/>
    <property type="evidence" value="ECO:0007669"/>
    <property type="project" value="TreeGrafter"/>
</dbReference>
<organism evidence="6 7">
    <name type="scientific">Recurvomyces mirabilis</name>
    <dbReference type="NCBI Taxonomy" id="574656"/>
    <lineage>
        <taxon>Eukaryota</taxon>
        <taxon>Fungi</taxon>
        <taxon>Dikarya</taxon>
        <taxon>Ascomycota</taxon>
        <taxon>Pezizomycotina</taxon>
        <taxon>Dothideomycetes</taxon>
        <taxon>Dothideomycetidae</taxon>
        <taxon>Mycosphaerellales</taxon>
        <taxon>Teratosphaeriaceae</taxon>
        <taxon>Recurvomyces</taxon>
    </lineage>
</organism>
<dbReference type="PANTHER" id="PTHR10648">
    <property type="entry name" value="SERINE/THREONINE-PROTEIN PHOSPHATASE PP2A 65 KDA REGULATORY SUBUNIT"/>
    <property type="match status" value="1"/>
</dbReference>
<keyword evidence="7" id="KW-1185">Reference proteome</keyword>
<feature type="repeat" description="HEAT" evidence="3">
    <location>
        <begin position="88"/>
        <end position="126"/>
    </location>
</feature>
<evidence type="ECO:0000256" key="1">
    <source>
        <dbReference type="ARBA" id="ARBA00022737"/>
    </source>
</evidence>
<evidence type="ECO:0000256" key="3">
    <source>
        <dbReference type="PROSITE-ProRule" id="PRU00103"/>
    </source>
</evidence>
<feature type="repeat" description="HEAT" evidence="3">
    <location>
        <begin position="419"/>
        <end position="457"/>
    </location>
</feature>
<evidence type="ECO:0000313" key="6">
    <source>
        <dbReference type="EMBL" id="KAK3674722.1"/>
    </source>
</evidence>